<sequence length="72" mass="7993">MESNQHNRRLIPLNTAARALRVPFRWLRAEAEAKRVPALRAGDRFVCDLQAVEAALLERAQQATAGEGVRVG</sequence>
<dbReference type="EMBL" id="JBGUBD010000013">
    <property type="protein sequence ID" value="MFA9479968.1"/>
    <property type="molecule type" value="Genomic_DNA"/>
</dbReference>
<protein>
    <submittedName>
        <fullName evidence="1">Uncharacterized protein</fullName>
    </submittedName>
</protein>
<keyword evidence="2" id="KW-1185">Reference proteome</keyword>
<reference evidence="1 2" key="1">
    <citation type="submission" date="2024-08" db="EMBL/GenBank/DDBJ databases">
        <title>Whole-genome sequencing of halo(alkali)philic microorganisms from hypersaline lakes.</title>
        <authorList>
            <person name="Sorokin D.Y."/>
            <person name="Merkel A.Y."/>
            <person name="Messina E."/>
            <person name="Yakimov M."/>
        </authorList>
    </citation>
    <scope>NUCLEOTIDE SEQUENCE [LARGE SCALE GENOMIC DNA]</scope>
    <source>
        <strain evidence="1 2">AB-hyl4</strain>
    </source>
</reference>
<comment type="caution">
    <text evidence="1">The sequence shown here is derived from an EMBL/GenBank/DDBJ whole genome shotgun (WGS) entry which is preliminary data.</text>
</comment>
<proteinExistence type="predicted"/>
<dbReference type="Proteomes" id="UP001575105">
    <property type="component" value="Unassembled WGS sequence"/>
</dbReference>
<gene>
    <name evidence="1" type="ORF">ACERK3_16935</name>
</gene>
<name>A0ABV4U8P2_9BACT</name>
<dbReference type="RefSeq" id="WP_425346894.1">
    <property type="nucleotide sequence ID" value="NZ_JBGUBD010000013.1"/>
</dbReference>
<organism evidence="1 2">
    <name type="scientific">Natronomicrosphaera hydrolytica</name>
    <dbReference type="NCBI Taxonomy" id="3242702"/>
    <lineage>
        <taxon>Bacteria</taxon>
        <taxon>Pseudomonadati</taxon>
        <taxon>Planctomycetota</taxon>
        <taxon>Phycisphaerae</taxon>
        <taxon>Phycisphaerales</taxon>
        <taxon>Phycisphaeraceae</taxon>
        <taxon>Natronomicrosphaera</taxon>
    </lineage>
</organism>
<accession>A0ABV4U8P2</accession>
<evidence type="ECO:0000313" key="1">
    <source>
        <dbReference type="EMBL" id="MFA9479968.1"/>
    </source>
</evidence>
<evidence type="ECO:0000313" key="2">
    <source>
        <dbReference type="Proteomes" id="UP001575105"/>
    </source>
</evidence>